<dbReference type="InterPro" id="IPR013527">
    <property type="entry name" value="YicC-like_N"/>
</dbReference>
<keyword evidence="4" id="KW-0378">Hydrolase</keyword>
<keyword evidence="2" id="KW-0540">Nuclease</keyword>
<comment type="caution">
    <text evidence="8">The sequence shown here is derived from an EMBL/GenBank/DDBJ whole genome shotgun (WGS) entry which is preliminary data.</text>
</comment>
<dbReference type="InterPro" id="IPR013551">
    <property type="entry name" value="YicC-like_C"/>
</dbReference>
<dbReference type="NCBIfam" id="TIGR00255">
    <property type="entry name" value="YicC/YloC family endoribonuclease"/>
    <property type="match status" value="1"/>
</dbReference>
<evidence type="ECO:0000256" key="1">
    <source>
        <dbReference type="ARBA" id="ARBA00001968"/>
    </source>
</evidence>
<comment type="cofactor">
    <cofactor evidence="1">
        <name>a divalent metal cation</name>
        <dbReference type="ChEBI" id="CHEBI:60240"/>
    </cofactor>
</comment>
<dbReference type="GO" id="GO:0016787">
    <property type="term" value="F:hydrolase activity"/>
    <property type="evidence" value="ECO:0007669"/>
    <property type="project" value="UniProtKB-KW"/>
</dbReference>
<evidence type="ECO:0000256" key="3">
    <source>
        <dbReference type="ARBA" id="ARBA00022759"/>
    </source>
</evidence>
<keyword evidence="9" id="KW-1185">Reference proteome</keyword>
<evidence type="ECO:0000256" key="4">
    <source>
        <dbReference type="ARBA" id="ARBA00022801"/>
    </source>
</evidence>
<dbReference type="Pfam" id="PF08340">
    <property type="entry name" value="YicC-like_C"/>
    <property type="match status" value="1"/>
</dbReference>
<organism evidence="8 9">
    <name type="scientific">Hymenobacter setariae</name>
    <dbReference type="NCBI Taxonomy" id="2594794"/>
    <lineage>
        <taxon>Bacteria</taxon>
        <taxon>Pseudomonadati</taxon>
        <taxon>Bacteroidota</taxon>
        <taxon>Cytophagia</taxon>
        <taxon>Cytophagales</taxon>
        <taxon>Hymenobacteraceae</taxon>
        <taxon>Hymenobacter</taxon>
    </lineage>
</organism>
<feature type="domain" description="Endoribonuclease YicC-like N-terminal" evidence="6">
    <location>
        <begin position="3"/>
        <end position="167"/>
    </location>
</feature>
<keyword evidence="3" id="KW-0255">Endonuclease</keyword>
<evidence type="ECO:0000313" key="8">
    <source>
        <dbReference type="EMBL" id="TVT37781.1"/>
    </source>
</evidence>
<dbReference type="RefSeq" id="WP_144852054.1">
    <property type="nucleotide sequence ID" value="NZ_VMRJ01000006.1"/>
</dbReference>
<dbReference type="PANTHER" id="PTHR30636:SF3">
    <property type="entry name" value="UPF0701 PROTEIN YICC"/>
    <property type="match status" value="1"/>
</dbReference>
<dbReference type="Proteomes" id="UP000317624">
    <property type="component" value="Unassembled WGS sequence"/>
</dbReference>
<protein>
    <submittedName>
        <fullName evidence="8">YicC family protein</fullName>
    </submittedName>
</protein>
<accession>A0A558BMP3</accession>
<evidence type="ECO:0000256" key="5">
    <source>
        <dbReference type="ARBA" id="ARBA00035648"/>
    </source>
</evidence>
<reference evidence="8 9" key="1">
    <citation type="submission" date="2019-07" db="EMBL/GenBank/DDBJ databases">
        <title>Hymenobacter sp. straun FUR1 Genome sequencing and assembly.</title>
        <authorList>
            <person name="Chhetri G."/>
        </authorList>
    </citation>
    <scope>NUCLEOTIDE SEQUENCE [LARGE SCALE GENOMIC DNA]</scope>
    <source>
        <strain evidence="8 9">Fur1</strain>
    </source>
</reference>
<evidence type="ECO:0000256" key="2">
    <source>
        <dbReference type="ARBA" id="ARBA00022722"/>
    </source>
</evidence>
<gene>
    <name evidence="8" type="ORF">FNT36_21670</name>
</gene>
<dbReference type="Pfam" id="PF03755">
    <property type="entry name" value="YicC-like_N"/>
    <property type="match status" value="1"/>
</dbReference>
<dbReference type="OrthoDB" id="9771229at2"/>
<evidence type="ECO:0000259" key="7">
    <source>
        <dbReference type="Pfam" id="PF08340"/>
    </source>
</evidence>
<evidence type="ECO:0000259" key="6">
    <source>
        <dbReference type="Pfam" id="PF03755"/>
    </source>
</evidence>
<comment type="similarity">
    <text evidence="5">Belongs to the YicC/YloC family.</text>
</comment>
<proteinExistence type="inferred from homology"/>
<feature type="domain" description="Endoribonuclease YicC-like C-terminal" evidence="7">
    <location>
        <begin position="186"/>
        <end position="303"/>
    </location>
</feature>
<evidence type="ECO:0000313" key="9">
    <source>
        <dbReference type="Proteomes" id="UP000317624"/>
    </source>
</evidence>
<dbReference type="AlphaFoldDB" id="A0A558BMP3"/>
<dbReference type="InterPro" id="IPR005229">
    <property type="entry name" value="YicC/YloC-like"/>
</dbReference>
<dbReference type="EMBL" id="VMRJ01000006">
    <property type="protein sequence ID" value="TVT37781.1"/>
    <property type="molecule type" value="Genomic_DNA"/>
</dbReference>
<sequence>MLLSMTGFGQAHRETDRYTATVELRSLNSKTLDLTLRLPRFLQAHELEIRQQITKALLRGKVNFNLDFTRSTTTTSAAVSLNREALLAAFRELQAVAQHLGLSTSEETLLAALRLPGVIPSAAEQAQAAQAEAGPADEPTWAELQPLLTEALAAMQQFRHDEGQTLQAEILGYIATIRQQLAAVELHDPQRIAHVRQRLAAHLAELTQHEQFNATRFEQEVLYYIEKLDIAEEKVRLAAHLNYFELAIQQPDEAVGKKLGFLAQEIGREINTIGSKANDATVQHLVVGMKEELEKIKEQLNNIL</sequence>
<dbReference type="PANTHER" id="PTHR30636">
    <property type="entry name" value="UPF0701 PROTEIN YICC"/>
    <property type="match status" value="1"/>
</dbReference>
<dbReference type="GO" id="GO:0004521">
    <property type="term" value="F:RNA endonuclease activity"/>
    <property type="evidence" value="ECO:0007669"/>
    <property type="project" value="InterPro"/>
</dbReference>
<name>A0A558BMP3_9BACT</name>